<dbReference type="EMBL" id="LR862133">
    <property type="protein sequence ID" value="CAD1838151.1"/>
    <property type="molecule type" value="Genomic_DNA"/>
</dbReference>
<feature type="transmembrane region" description="Helical" evidence="1">
    <location>
        <begin position="108"/>
        <end position="125"/>
    </location>
</feature>
<dbReference type="Pfam" id="PF11833">
    <property type="entry name" value="CPP1-like"/>
    <property type="match status" value="1"/>
</dbReference>
<dbReference type="InterPro" id="IPR021788">
    <property type="entry name" value="CPP1-like"/>
</dbReference>
<gene>
    <name evidence="2" type="ORF">CB5_LOCUS21362</name>
</gene>
<sequence>MTISLCRASLKGKPQKSTLRKKESYSEDNHHIRRAWSTHCSVSNGGRATLQVAISLAVSIYFIHERLKSRIRAFLYGVGSFLTSWLLGTFLMVSVMPPLLQGPRSLEVSTSLISYILLWISSTYLK</sequence>
<dbReference type="PANTHER" id="PTHR33372:SF11">
    <property type="entry name" value="DNAJ (DUF3353)"/>
    <property type="match status" value="1"/>
</dbReference>
<dbReference type="GO" id="GO:0031969">
    <property type="term" value="C:chloroplast membrane"/>
    <property type="evidence" value="ECO:0007669"/>
    <property type="project" value="TreeGrafter"/>
</dbReference>
<proteinExistence type="predicted"/>
<evidence type="ECO:0000313" key="2">
    <source>
        <dbReference type="EMBL" id="CAD1838151.1"/>
    </source>
</evidence>
<keyword evidence="1" id="KW-0812">Transmembrane</keyword>
<organism evidence="2">
    <name type="scientific">Ananas comosus var. bracteatus</name>
    <name type="common">red pineapple</name>
    <dbReference type="NCBI Taxonomy" id="296719"/>
    <lineage>
        <taxon>Eukaryota</taxon>
        <taxon>Viridiplantae</taxon>
        <taxon>Streptophyta</taxon>
        <taxon>Embryophyta</taxon>
        <taxon>Tracheophyta</taxon>
        <taxon>Spermatophyta</taxon>
        <taxon>Magnoliopsida</taxon>
        <taxon>Liliopsida</taxon>
        <taxon>Poales</taxon>
        <taxon>Bromeliaceae</taxon>
        <taxon>Bromelioideae</taxon>
        <taxon>Ananas</taxon>
    </lineage>
</organism>
<name>A0A6V7Q588_ANACO</name>
<evidence type="ECO:0000256" key="1">
    <source>
        <dbReference type="SAM" id="Phobius"/>
    </source>
</evidence>
<dbReference type="AlphaFoldDB" id="A0A6V7Q588"/>
<keyword evidence="1" id="KW-1133">Transmembrane helix</keyword>
<reference evidence="2" key="1">
    <citation type="submission" date="2020-07" db="EMBL/GenBank/DDBJ databases">
        <authorList>
            <person name="Lin J."/>
        </authorList>
    </citation>
    <scope>NUCLEOTIDE SEQUENCE</scope>
</reference>
<accession>A0A6V7Q588</accession>
<dbReference type="PANTHER" id="PTHR33372">
    <property type="match status" value="1"/>
</dbReference>
<feature type="transmembrane region" description="Helical" evidence="1">
    <location>
        <begin position="73"/>
        <end position="96"/>
    </location>
</feature>
<keyword evidence="1" id="KW-0472">Membrane</keyword>
<protein>
    <submittedName>
        <fullName evidence="2">Uncharacterized protein</fullName>
    </submittedName>
</protein>